<feature type="chain" id="PRO_5042461925" evidence="1">
    <location>
        <begin position="22"/>
        <end position="36"/>
    </location>
</feature>
<name>A0AAG5DCL2_ANOAO</name>
<dbReference type="AlphaFoldDB" id="A0AAG5DCL2"/>
<sequence>MKLQLAITLIVLLAMAAFAHACGSSSENPPKPVLAY</sequence>
<organism evidence="2 3">
    <name type="scientific">Anopheles atroparvus</name>
    <name type="common">European mosquito</name>
    <dbReference type="NCBI Taxonomy" id="41427"/>
    <lineage>
        <taxon>Eukaryota</taxon>
        <taxon>Metazoa</taxon>
        <taxon>Ecdysozoa</taxon>
        <taxon>Arthropoda</taxon>
        <taxon>Hexapoda</taxon>
        <taxon>Insecta</taxon>
        <taxon>Pterygota</taxon>
        <taxon>Neoptera</taxon>
        <taxon>Endopterygota</taxon>
        <taxon>Diptera</taxon>
        <taxon>Nematocera</taxon>
        <taxon>Culicoidea</taxon>
        <taxon>Culicidae</taxon>
        <taxon>Anophelinae</taxon>
        <taxon>Anopheles</taxon>
    </lineage>
</organism>
<dbReference type="Proteomes" id="UP000075880">
    <property type="component" value="Unassembled WGS sequence"/>
</dbReference>
<proteinExistence type="predicted"/>
<evidence type="ECO:0000313" key="3">
    <source>
        <dbReference type="Proteomes" id="UP000075880"/>
    </source>
</evidence>
<keyword evidence="3" id="KW-1185">Reference proteome</keyword>
<keyword evidence="1" id="KW-0732">Signal</keyword>
<reference evidence="2" key="1">
    <citation type="submission" date="2024-04" db="UniProtKB">
        <authorList>
            <consortium name="EnsemblMetazoa"/>
        </authorList>
    </citation>
    <scope>IDENTIFICATION</scope>
    <source>
        <strain evidence="2">EBRO</strain>
    </source>
</reference>
<feature type="signal peptide" evidence="1">
    <location>
        <begin position="1"/>
        <end position="21"/>
    </location>
</feature>
<protein>
    <submittedName>
        <fullName evidence="2">Uncharacterized protein</fullName>
    </submittedName>
</protein>
<evidence type="ECO:0000256" key="1">
    <source>
        <dbReference type="SAM" id="SignalP"/>
    </source>
</evidence>
<accession>A0AAG5DCL2</accession>
<evidence type="ECO:0000313" key="2">
    <source>
        <dbReference type="EnsemblMetazoa" id="ENSAATROPP008590"/>
    </source>
</evidence>
<dbReference type="EnsemblMetazoa" id="ENSAATROPT009492">
    <property type="protein sequence ID" value="ENSAATROPP008590"/>
    <property type="gene ID" value="ENSAATROPG007727"/>
</dbReference>